<comment type="subcellular location">
    <subcellularLocation>
        <location evidence="1">Cell membrane</location>
        <topology evidence="1">Multi-pass membrane protein</topology>
    </subcellularLocation>
</comment>
<feature type="transmembrane region" description="Helical" evidence="7">
    <location>
        <begin position="107"/>
        <end position="128"/>
    </location>
</feature>
<feature type="transmembrane region" description="Helical" evidence="7">
    <location>
        <begin position="53"/>
        <end position="74"/>
    </location>
</feature>
<evidence type="ECO:0000256" key="6">
    <source>
        <dbReference type="ARBA" id="ARBA00023136"/>
    </source>
</evidence>
<proteinExistence type="predicted"/>
<protein>
    <submittedName>
        <fullName evidence="9">Sugar ABC transporter permease</fullName>
    </submittedName>
</protein>
<dbReference type="EMBL" id="AUZX01012373">
    <property type="protein sequence ID" value="EQD39475.1"/>
    <property type="molecule type" value="Genomic_DNA"/>
</dbReference>
<keyword evidence="5 7" id="KW-1133">Transmembrane helix</keyword>
<gene>
    <name evidence="9" type="ORF">B1A_16831</name>
</gene>
<feature type="non-terminal residue" evidence="9">
    <location>
        <position position="146"/>
    </location>
</feature>
<comment type="caution">
    <text evidence="9">The sequence shown here is derived from an EMBL/GenBank/DDBJ whole genome shotgun (WGS) entry which is preliminary data.</text>
</comment>
<dbReference type="InterPro" id="IPR035906">
    <property type="entry name" value="MetI-like_sf"/>
</dbReference>
<evidence type="ECO:0000256" key="4">
    <source>
        <dbReference type="ARBA" id="ARBA00022692"/>
    </source>
</evidence>
<evidence type="ECO:0000256" key="7">
    <source>
        <dbReference type="SAM" id="Phobius"/>
    </source>
</evidence>
<reference evidence="9" key="1">
    <citation type="submission" date="2013-08" db="EMBL/GenBank/DDBJ databases">
        <authorList>
            <person name="Mendez C."/>
            <person name="Richter M."/>
            <person name="Ferrer M."/>
            <person name="Sanchez J."/>
        </authorList>
    </citation>
    <scope>NUCLEOTIDE SEQUENCE</scope>
</reference>
<evidence type="ECO:0000313" key="9">
    <source>
        <dbReference type="EMBL" id="EQD39475.1"/>
    </source>
</evidence>
<accession>T1AC84</accession>
<dbReference type="CDD" id="cd06261">
    <property type="entry name" value="TM_PBP2"/>
    <property type="match status" value="1"/>
</dbReference>
<dbReference type="PROSITE" id="PS50928">
    <property type="entry name" value="ABC_TM1"/>
    <property type="match status" value="1"/>
</dbReference>
<evidence type="ECO:0000256" key="2">
    <source>
        <dbReference type="ARBA" id="ARBA00022448"/>
    </source>
</evidence>
<keyword evidence="3" id="KW-1003">Cell membrane</keyword>
<dbReference type="InterPro" id="IPR050809">
    <property type="entry name" value="UgpAE/MalFG_permease"/>
</dbReference>
<dbReference type="GO" id="GO:0055085">
    <property type="term" value="P:transmembrane transport"/>
    <property type="evidence" value="ECO:0007669"/>
    <property type="project" value="InterPro"/>
</dbReference>
<dbReference type="InterPro" id="IPR000515">
    <property type="entry name" value="MetI-like"/>
</dbReference>
<dbReference type="PANTHER" id="PTHR43227:SF11">
    <property type="entry name" value="BLL4140 PROTEIN"/>
    <property type="match status" value="1"/>
</dbReference>
<keyword evidence="6 7" id="KW-0472">Membrane</keyword>
<dbReference type="AlphaFoldDB" id="T1AC84"/>
<evidence type="ECO:0000256" key="3">
    <source>
        <dbReference type="ARBA" id="ARBA00022475"/>
    </source>
</evidence>
<evidence type="ECO:0000259" key="8">
    <source>
        <dbReference type="PROSITE" id="PS50928"/>
    </source>
</evidence>
<dbReference type="Gene3D" id="1.10.3720.10">
    <property type="entry name" value="MetI-like"/>
    <property type="match status" value="1"/>
</dbReference>
<keyword evidence="2" id="KW-0813">Transport</keyword>
<keyword evidence="4 7" id="KW-0812">Transmembrane</keyword>
<dbReference type="PANTHER" id="PTHR43227">
    <property type="entry name" value="BLL4140 PROTEIN"/>
    <property type="match status" value="1"/>
</dbReference>
<evidence type="ECO:0000256" key="5">
    <source>
        <dbReference type="ARBA" id="ARBA00022989"/>
    </source>
</evidence>
<reference evidence="9" key="2">
    <citation type="journal article" date="2014" name="ISME J.">
        <title>Microbial stratification in low pH oxic and suboxic macroscopic growths along an acid mine drainage.</title>
        <authorList>
            <person name="Mendez-Garcia C."/>
            <person name="Mesa V."/>
            <person name="Sprenger R.R."/>
            <person name="Richter M."/>
            <person name="Diez M.S."/>
            <person name="Solano J."/>
            <person name="Bargiela R."/>
            <person name="Golyshina O.V."/>
            <person name="Manteca A."/>
            <person name="Ramos J.L."/>
            <person name="Gallego J.R."/>
            <person name="Llorente I."/>
            <person name="Martins Dos Santos V.A."/>
            <person name="Jensen O.N."/>
            <person name="Pelaez A.I."/>
            <person name="Sanchez J."/>
            <person name="Ferrer M."/>
        </authorList>
    </citation>
    <scope>NUCLEOTIDE SEQUENCE</scope>
</reference>
<sequence>MFIPVITSWVVVSYVFAYIFAAEGGVANAVVSPFVGHTVHIDWLANTWTANAVIWMVSIWKGVGWSFIMFLAALDGVPRDLVESSRVDGANERRVWRHVVIPNIRPTLMFVSVLLVIGAVQVFTQVYILTAGGPFGSTSVLMTDAY</sequence>
<dbReference type="Pfam" id="PF00528">
    <property type="entry name" value="BPD_transp_1"/>
    <property type="match status" value="1"/>
</dbReference>
<name>T1AC84_9ZZZZ</name>
<dbReference type="SUPFAM" id="SSF161098">
    <property type="entry name" value="MetI-like"/>
    <property type="match status" value="1"/>
</dbReference>
<feature type="domain" description="ABC transmembrane type-1" evidence="8">
    <location>
        <begin position="1"/>
        <end position="146"/>
    </location>
</feature>
<organism evidence="9">
    <name type="scientific">mine drainage metagenome</name>
    <dbReference type="NCBI Taxonomy" id="410659"/>
    <lineage>
        <taxon>unclassified sequences</taxon>
        <taxon>metagenomes</taxon>
        <taxon>ecological metagenomes</taxon>
    </lineage>
</organism>
<evidence type="ECO:0000256" key="1">
    <source>
        <dbReference type="ARBA" id="ARBA00004651"/>
    </source>
</evidence>
<dbReference type="GO" id="GO:0005886">
    <property type="term" value="C:plasma membrane"/>
    <property type="evidence" value="ECO:0007669"/>
    <property type="project" value="UniProtKB-SubCell"/>
</dbReference>